<proteinExistence type="predicted"/>
<feature type="compositionally biased region" description="Low complexity" evidence="3">
    <location>
        <begin position="271"/>
        <end position="291"/>
    </location>
</feature>
<dbReference type="InParanoid" id="C2KZF9"/>
<dbReference type="RefSeq" id="WP_007157024.1">
    <property type="nucleotide sequence ID" value="NZ_GG668534.1"/>
</dbReference>
<dbReference type="HOGENOM" id="CLU_400537_0_0_9"/>
<dbReference type="Gene3D" id="3.90.70.10">
    <property type="entry name" value="Cysteine proteinases"/>
    <property type="match status" value="1"/>
</dbReference>
<feature type="domain" description="Ig protease IdeS" evidence="4">
    <location>
        <begin position="335"/>
        <end position="681"/>
    </location>
</feature>
<keyword evidence="6" id="KW-1185">Reference proteome</keyword>
<gene>
    <name evidence="5" type="ORF">HMPREF6123_1878</name>
</gene>
<dbReference type="PROSITE" id="PS51170">
    <property type="entry name" value="CW"/>
    <property type="match status" value="1"/>
</dbReference>
<dbReference type="InterPro" id="IPR018337">
    <property type="entry name" value="Cell_wall/Cho-bd_repeat"/>
</dbReference>
<evidence type="ECO:0000256" key="2">
    <source>
        <dbReference type="PROSITE-ProRule" id="PRU00591"/>
    </source>
</evidence>
<protein>
    <submittedName>
        <fullName evidence="5">Cell wall-binding repeat protein</fullName>
    </submittedName>
</protein>
<dbReference type="Pfam" id="PF19127">
    <property type="entry name" value="Choline_bind_3"/>
    <property type="match status" value="1"/>
</dbReference>
<dbReference type="InterPro" id="IPR015117">
    <property type="entry name" value="IdeS"/>
</dbReference>
<evidence type="ECO:0000256" key="3">
    <source>
        <dbReference type="SAM" id="MobiDB-lite"/>
    </source>
</evidence>
<dbReference type="eggNOG" id="COG5263">
    <property type="taxonomic scope" value="Bacteria"/>
</dbReference>
<organism evidence="5 6">
    <name type="scientific">Oribacterium sinus F0268</name>
    <dbReference type="NCBI Taxonomy" id="585501"/>
    <lineage>
        <taxon>Bacteria</taxon>
        <taxon>Bacillati</taxon>
        <taxon>Bacillota</taxon>
        <taxon>Clostridia</taxon>
        <taxon>Lachnospirales</taxon>
        <taxon>Lachnospiraceae</taxon>
        <taxon>Oribacterium</taxon>
    </lineage>
</organism>
<evidence type="ECO:0000256" key="1">
    <source>
        <dbReference type="ARBA" id="ARBA00022737"/>
    </source>
</evidence>
<dbReference type="SUPFAM" id="SSF54001">
    <property type="entry name" value="Cysteine proteinases"/>
    <property type="match status" value="1"/>
</dbReference>
<feature type="compositionally biased region" description="Basic and acidic residues" evidence="3">
    <location>
        <begin position="309"/>
        <end position="322"/>
    </location>
</feature>
<dbReference type="GO" id="GO:0008233">
    <property type="term" value="F:peptidase activity"/>
    <property type="evidence" value="ECO:0007669"/>
    <property type="project" value="InterPro"/>
</dbReference>
<name>C2KZF9_9FIRM</name>
<evidence type="ECO:0000313" key="6">
    <source>
        <dbReference type="Proteomes" id="UP000004121"/>
    </source>
</evidence>
<evidence type="ECO:0000259" key="4">
    <source>
        <dbReference type="Pfam" id="PF09028"/>
    </source>
</evidence>
<dbReference type="STRING" id="585501.HMPREF6123_1878"/>
<feature type="compositionally biased region" description="Basic and acidic residues" evidence="3">
    <location>
        <begin position="338"/>
        <end position="362"/>
    </location>
</feature>
<dbReference type="Proteomes" id="UP000004121">
    <property type="component" value="Unassembled WGS sequence"/>
</dbReference>
<feature type="compositionally biased region" description="Gly residues" evidence="3">
    <location>
        <begin position="229"/>
        <end position="270"/>
    </location>
</feature>
<accession>C2KZF9</accession>
<feature type="compositionally biased region" description="Polar residues" evidence="3">
    <location>
        <begin position="323"/>
        <end position="334"/>
    </location>
</feature>
<dbReference type="Pfam" id="PF09028">
    <property type="entry name" value="Mac-1"/>
    <property type="match status" value="1"/>
</dbReference>
<feature type="repeat" description="Cell wall-binding" evidence="2">
    <location>
        <begin position="98"/>
        <end position="117"/>
    </location>
</feature>
<dbReference type="SUPFAM" id="SSF69360">
    <property type="entry name" value="Cell wall binding repeat"/>
    <property type="match status" value="1"/>
</dbReference>
<sequence>MGWDQDSQVKDGLAEFRAYHTAEKHSQKLVRNHTQKYIDKTIGARKNGGHPFSVFSRSFMLSIPLALTLPFFSLTAQAEGKWVQAEGQWQYQEEGQNQKGWKEISGSWYYFDPLTGKMQDGWILADGKWYFLKTDTANWGKMAQGWTWVDGYCYFLKDNGTMATEEKTSDGYSISANGQWVQDGKPVHEEGKGVSSRRSAQVEKEIKAGVAEGQQINANGEAQNTGIKGIAGSGGSGGSGGGGGFSGGSGSGGGSSFGGSSSSGGFGSGSGSSFASASGSTSSASGSSASSVGGGFHFGAGNSSGTVESDSRQRDLFGDSKYDSVSNTEDNTGFSPEATEKENTFSEEELARRAEKQRKQAEKELAKRKKLLEKIENGQNNNTVEYETEEGEKRTVLFVKGVKAPKLGENGDFRKTEDHGYIDYKAPYEEGQGYFDVNKAPFGTNKEIDRNLCFAAAASNTLHWYLQQNKKEIEDYIKNNGDVIRTVGANTYSLKDMLNQDVEQQGSLIYQYFKEMYGNNETGYYTVPLMDLFLNGYTPKEDRKTNIENKDLQPDARGGFLYGIIGTKPQTGMHLVNSLSDLGNSLQHYLSNNFVVCLSYTTFSYNHVVTLWGAEYDESGLLRAVYVTDSDDQDETGVETDVAMKRYVVKGNGNLSYLSNAISEEAKGARINSLQYLRFGGEEDLED</sequence>
<dbReference type="OrthoDB" id="5521290at2"/>
<feature type="region of interest" description="Disordered" evidence="3">
    <location>
        <begin position="177"/>
        <end position="201"/>
    </location>
</feature>
<reference evidence="5 6" key="1">
    <citation type="submission" date="2009-04" db="EMBL/GenBank/DDBJ databases">
        <authorList>
            <person name="Qin X."/>
            <person name="Bachman B."/>
            <person name="Battles P."/>
            <person name="Bell A."/>
            <person name="Bess C."/>
            <person name="Bickham C."/>
            <person name="Chaboub L."/>
            <person name="Chen D."/>
            <person name="Coyle M."/>
            <person name="Deiros D.R."/>
            <person name="Dinh H."/>
            <person name="Forbes L."/>
            <person name="Fowler G."/>
            <person name="Francisco L."/>
            <person name="Fu Q."/>
            <person name="Gubbala S."/>
            <person name="Hale W."/>
            <person name="Han Y."/>
            <person name="Hemphill L."/>
            <person name="Highlander S.K."/>
            <person name="Hirani K."/>
            <person name="Hogues M."/>
            <person name="Jackson L."/>
            <person name="Jakkamsetti A."/>
            <person name="Javaid M."/>
            <person name="Jiang H."/>
            <person name="Korchina V."/>
            <person name="Kovar C."/>
            <person name="Lara F."/>
            <person name="Lee S."/>
            <person name="Mata R."/>
            <person name="Mathew T."/>
            <person name="Moen C."/>
            <person name="Morales K."/>
            <person name="Munidasa M."/>
            <person name="Nazareth L."/>
            <person name="Ngo R."/>
            <person name="Nguyen L."/>
            <person name="Okwuonu G."/>
            <person name="Ongeri F."/>
            <person name="Patil S."/>
            <person name="Petrosino J."/>
            <person name="Pham C."/>
            <person name="Pham P."/>
            <person name="Pu L.-L."/>
            <person name="Puazo M."/>
            <person name="Raj R."/>
            <person name="Reid J."/>
            <person name="Rouhana J."/>
            <person name="Saada N."/>
            <person name="Shang Y."/>
            <person name="Simmons D."/>
            <person name="Thornton R."/>
            <person name="Warren J."/>
            <person name="Weissenberger G."/>
            <person name="Zhang J."/>
            <person name="Zhang L."/>
            <person name="Zhou C."/>
            <person name="Zhu D."/>
            <person name="Muzny D."/>
            <person name="Worley K."/>
            <person name="Gibbs R."/>
        </authorList>
    </citation>
    <scope>NUCLEOTIDE SEQUENCE [LARGE SCALE GENOMIC DNA]</scope>
    <source>
        <strain evidence="5 6">F0268</strain>
    </source>
</reference>
<feature type="region of interest" description="Disordered" evidence="3">
    <location>
        <begin position="227"/>
        <end position="362"/>
    </location>
</feature>
<keyword evidence="1" id="KW-0677">Repeat</keyword>
<dbReference type="Gene3D" id="2.10.270.10">
    <property type="entry name" value="Cholin Binding"/>
    <property type="match status" value="1"/>
</dbReference>
<dbReference type="EMBL" id="ACKX01000187">
    <property type="protein sequence ID" value="EEJ50848.1"/>
    <property type="molecule type" value="Genomic_DNA"/>
</dbReference>
<comment type="caution">
    <text evidence="5">The sequence shown here is derived from an EMBL/GenBank/DDBJ whole genome shotgun (WGS) entry which is preliminary data.</text>
</comment>
<dbReference type="AlphaFoldDB" id="C2KZF9"/>
<evidence type="ECO:0000313" key="5">
    <source>
        <dbReference type="EMBL" id="EEJ50848.1"/>
    </source>
</evidence>
<dbReference type="InterPro" id="IPR038765">
    <property type="entry name" value="Papain-like_cys_pep_sf"/>
</dbReference>